<dbReference type="EC" id="2.2.1.6" evidence="4 11"/>
<evidence type="ECO:0000256" key="4">
    <source>
        <dbReference type="ARBA" id="ARBA00013145"/>
    </source>
</evidence>
<dbReference type="InterPro" id="IPR012001">
    <property type="entry name" value="Thiamin_PyroP_enz_TPP-bd_dom"/>
</dbReference>
<dbReference type="PROSITE" id="PS00187">
    <property type="entry name" value="TPP_ENZYMES"/>
    <property type="match status" value="1"/>
</dbReference>
<comment type="similarity">
    <text evidence="3 11">Belongs to the TPP enzyme family.</text>
</comment>
<keyword evidence="5 11" id="KW-0028">Amino-acid biosynthesis</keyword>
<dbReference type="GO" id="GO:0009097">
    <property type="term" value="P:isoleucine biosynthetic process"/>
    <property type="evidence" value="ECO:0007669"/>
    <property type="project" value="UniProtKB-UniPathway"/>
</dbReference>
<comment type="catalytic activity">
    <reaction evidence="11">
        <text>2 pyruvate + H(+) = (2S)-2-acetolactate + CO2</text>
        <dbReference type="Rhea" id="RHEA:25249"/>
        <dbReference type="ChEBI" id="CHEBI:15361"/>
        <dbReference type="ChEBI" id="CHEBI:15378"/>
        <dbReference type="ChEBI" id="CHEBI:16526"/>
        <dbReference type="ChEBI" id="CHEBI:58476"/>
        <dbReference type="EC" id="2.2.1.6"/>
    </reaction>
</comment>
<dbReference type="FunFam" id="3.40.50.1220:FF:000008">
    <property type="entry name" value="Acetolactate synthase"/>
    <property type="match status" value="1"/>
</dbReference>
<dbReference type="Pfam" id="PF02775">
    <property type="entry name" value="TPP_enzyme_C"/>
    <property type="match status" value="1"/>
</dbReference>
<keyword evidence="8 11" id="KW-0460">Magnesium</keyword>
<comment type="pathway">
    <text evidence="1 11">Amino-acid biosynthesis; L-isoleucine biosynthesis; L-isoleucine from 2-oxobutanoate: step 1/4.</text>
</comment>
<dbReference type="Proteomes" id="UP000536179">
    <property type="component" value="Unassembled WGS sequence"/>
</dbReference>
<dbReference type="EMBL" id="JACHXU010000037">
    <property type="protein sequence ID" value="MBB3210402.1"/>
    <property type="molecule type" value="Genomic_DNA"/>
</dbReference>
<comment type="caution">
    <text evidence="15">The sequence shown here is derived from an EMBL/GenBank/DDBJ whole genome shotgun (WGS) entry which is preliminary data.</text>
</comment>
<dbReference type="FunFam" id="3.40.50.970:FF:000007">
    <property type="entry name" value="Acetolactate synthase"/>
    <property type="match status" value="1"/>
</dbReference>
<evidence type="ECO:0000313" key="16">
    <source>
        <dbReference type="Proteomes" id="UP000536179"/>
    </source>
</evidence>
<dbReference type="SUPFAM" id="SSF52467">
    <property type="entry name" value="DHS-like NAD/FAD-binding domain"/>
    <property type="match status" value="1"/>
</dbReference>
<dbReference type="InterPro" id="IPR039368">
    <property type="entry name" value="AHAS_TPP"/>
</dbReference>
<dbReference type="CDD" id="cd07035">
    <property type="entry name" value="TPP_PYR_POX_like"/>
    <property type="match status" value="1"/>
</dbReference>
<comment type="pathway">
    <text evidence="2 11">Amino-acid biosynthesis; L-valine biosynthesis; L-valine from pyruvate: step 1/4.</text>
</comment>
<dbReference type="Pfam" id="PF00205">
    <property type="entry name" value="TPP_enzyme_M"/>
    <property type="match status" value="1"/>
</dbReference>
<reference evidence="15 16" key="1">
    <citation type="submission" date="2020-08" db="EMBL/GenBank/DDBJ databases">
        <title>Genomic Encyclopedia of Type Strains, Phase III (KMG-III): the genomes of soil and plant-associated and newly described type strains.</title>
        <authorList>
            <person name="Whitman W."/>
        </authorList>
    </citation>
    <scope>NUCLEOTIDE SEQUENCE [LARGE SCALE GENOMIC DNA]</scope>
    <source>
        <strain evidence="15 16">CECT 8075</strain>
    </source>
</reference>
<evidence type="ECO:0000256" key="3">
    <source>
        <dbReference type="ARBA" id="ARBA00007812"/>
    </source>
</evidence>
<keyword evidence="9 11" id="KW-0786">Thiamine pyrophosphate</keyword>
<dbReference type="RefSeq" id="WP_184309690.1">
    <property type="nucleotide sequence ID" value="NZ_JACHXU010000037.1"/>
</dbReference>
<dbReference type="PANTHER" id="PTHR18968:SF13">
    <property type="entry name" value="ACETOLACTATE SYNTHASE CATALYTIC SUBUNIT, MITOCHONDRIAL"/>
    <property type="match status" value="1"/>
</dbReference>
<dbReference type="InterPro" id="IPR012000">
    <property type="entry name" value="Thiamin_PyroP_enz_cen_dom"/>
</dbReference>
<keyword evidence="6 11" id="KW-0808">Transferase</keyword>
<dbReference type="NCBIfam" id="TIGR00118">
    <property type="entry name" value="acolac_lg"/>
    <property type="match status" value="1"/>
</dbReference>
<name>A0A7W5E5Y0_9BACT</name>
<dbReference type="GO" id="GO:0000287">
    <property type="term" value="F:magnesium ion binding"/>
    <property type="evidence" value="ECO:0007669"/>
    <property type="project" value="UniProtKB-UniRule"/>
</dbReference>
<comment type="cofactor">
    <cofactor evidence="11">
        <name>thiamine diphosphate</name>
        <dbReference type="ChEBI" id="CHEBI:58937"/>
    </cofactor>
    <text evidence="11">Binds 1 thiamine pyrophosphate per subunit.</text>
</comment>
<dbReference type="InterPro" id="IPR012846">
    <property type="entry name" value="Acetolactate_synth_lsu"/>
</dbReference>
<evidence type="ECO:0000256" key="10">
    <source>
        <dbReference type="ARBA" id="ARBA00023304"/>
    </source>
</evidence>
<evidence type="ECO:0000259" key="13">
    <source>
        <dbReference type="Pfam" id="PF02775"/>
    </source>
</evidence>
<evidence type="ECO:0000256" key="2">
    <source>
        <dbReference type="ARBA" id="ARBA00005025"/>
    </source>
</evidence>
<evidence type="ECO:0000259" key="14">
    <source>
        <dbReference type="Pfam" id="PF02776"/>
    </source>
</evidence>
<evidence type="ECO:0000256" key="7">
    <source>
        <dbReference type="ARBA" id="ARBA00022723"/>
    </source>
</evidence>
<accession>A0A7W5E5Y0</accession>
<comment type="cofactor">
    <cofactor evidence="11">
        <name>Mg(2+)</name>
        <dbReference type="ChEBI" id="CHEBI:18420"/>
    </cofactor>
    <text evidence="11">Binds 1 Mg(2+) ion per subunit.</text>
</comment>
<keyword evidence="10 11" id="KW-0100">Branched-chain amino acid biosynthesis</keyword>
<evidence type="ECO:0000256" key="5">
    <source>
        <dbReference type="ARBA" id="ARBA00022605"/>
    </source>
</evidence>
<feature type="domain" description="Thiamine pyrophosphate enzyme TPP-binding" evidence="13">
    <location>
        <begin position="423"/>
        <end position="584"/>
    </location>
</feature>
<dbReference type="InterPro" id="IPR000399">
    <property type="entry name" value="TPP-bd_CS"/>
</dbReference>
<dbReference type="AlphaFoldDB" id="A0A7W5E5Y0"/>
<evidence type="ECO:0000256" key="11">
    <source>
        <dbReference type="RuleBase" id="RU003591"/>
    </source>
</evidence>
<evidence type="ECO:0000256" key="8">
    <source>
        <dbReference type="ARBA" id="ARBA00022842"/>
    </source>
</evidence>
<dbReference type="GO" id="GO:0009099">
    <property type="term" value="P:L-valine biosynthetic process"/>
    <property type="evidence" value="ECO:0007669"/>
    <property type="project" value="UniProtKB-UniPathway"/>
</dbReference>
<dbReference type="UniPathway" id="UPA00047">
    <property type="reaction ID" value="UER00055"/>
</dbReference>
<dbReference type="InterPro" id="IPR029035">
    <property type="entry name" value="DHS-like_NAD/FAD-binding_dom"/>
</dbReference>
<dbReference type="SUPFAM" id="SSF52518">
    <property type="entry name" value="Thiamin diphosphate-binding fold (THDP-binding)"/>
    <property type="match status" value="2"/>
</dbReference>
<dbReference type="Gene3D" id="3.40.50.1220">
    <property type="entry name" value="TPP-binding domain"/>
    <property type="match status" value="1"/>
</dbReference>
<feature type="domain" description="Thiamine pyrophosphate enzyme central" evidence="12">
    <location>
        <begin position="234"/>
        <end position="368"/>
    </location>
</feature>
<protein>
    <recommendedName>
        <fullName evidence="4 11">Acetolactate synthase</fullName>
        <ecNumber evidence="4 11">2.2.1.6</ecNumber>
    </recommendedName>
</protein>
<dbReference type="GO" id="GO:0050660">
    <property type="term" value="F:flavin adenine dinucleotide binding"/>
    <property type="evidence" value="ECO:0007669"/>
    <property type="project" value="InterPro"/>
</dbReference>
<dbReference type="Gene3D" id="3.40.50.970">
    <property type="match status" value="2"/>
</dbReference>
<keyword evidence="16" id="KW-1185">Reference proteome</keyword>
<evidence type="ECO:0000259" key="12">
    <source>
        <dbReference type="Pfam" id="PF00205"/>
    </source>
</evidence>
<gene>
    <name evidence="15" type="ORF">FHS27_006249</name>
</gene>
<evidence type="ECO:0000256" key="9">
    <source>
        <dbReference type="ARBA" id="ARBA00023052"/>
    </source>
</evidence>
<dbReference type="InterPro" id="IPR011766">
    <property type="entry name" value="TPP_enzyme_TPP-bd"/>
</dbReference>
<evidence type="ECO:0000313" key="15">
    <source>
        <dbReference type="EMBL" id="MBB3210402.1"/>
    </source>
</evidence>
<keyword evidence="7 11" id="KW-0479">Metal-binding</keyword>
<dbReference type="InterPro" id="IPR029061">
    <property type="entry name" value="THDP-binding"/>
</dbReference>
<evidence type="ECO:0000256" key="6">
    <source>
        <dbReference type="ARBA" id="ARBA00022679"/>
    </source>
</evidence>
<feature type="domain" description="Thiamine pyrophosphate enzyme N-terminal TPP-binding" evidence="14">
    <location>
        <begin position="38"/>
        <end position="152"/>
    </location>
</feature>
<dbReference type="PANTHER" id="PTHR18968">
    <property type="entry name" value="THIAMINE PYROPHOSPHATE ENZYMES"/>
    <property type="match status" value="1"/>
</dbReference>
<dbReference type="UniPathway" id="UPA00049">
    <property type="reaction ID" value="UER00059"/>
</dbReference>
<dbReference type="GO" id="GO:0030976">
    <property type="term" value="F:thiamine pyrophosphate binding"/>
    <property type="evidence" value="ECO:0007669"/>
    <property type="project" value="UniProtKB-UniRule"/>
</dbReference>
<sequence length="625" mass="66777">MNKNDPSQLVHVTYDDVSTITGGAITDLVESDRAHAKRGARLLAEALVAEGVDVVFGYPGGANLEIFDVLPEVGIEIVRVEHEQGAAHAAQGYARASGKVGVCLATSGPGATNLVTGIADANSDSVPIVAITGNVPTHLLGKNAFQEVDIVGICKPVTKRAYLVKRVAEIPETVREAFELAGGQRPGPVLIDIPKDIQQHYPRNPEGRYAPPRIPAVISAPERPAGAINPGQLDECCHLIRDASKPILYIGGGVVSSDTGPQLVALAEKLGIPVTSTVMGLGAFPPGHELALGVLGMHGSKFANMAINEADLVVAIGVRFDDRVTGKVDEFIKHGKIVHIDIDRRELNKNKPVTLPVCADLKHALAQLLESATPGDYSDWRAEVAANRARYPFTVPEGEELSPQATIRAISEATDGQAIVSLGVGQHQMWAMQHYQVARSRSFLSSSGFGTMGYGLPAAIGAKVGCPDRTVIDIDGDGSLNMTVHELSTCHRYGIGVKVVVINNQWLGMVRQWQDMIYDGHRSGTALGDPMAVKRPGEEDIYPDFLSIAKGYRVKAERVTRAADLPAAIERMLADPNEPYLLDVIVTFEENVYPMIPAGGTYRDIIMSSEDLARGESKAAQGSNV</sequence>
<proteinExistence type="inferred from homology"/>
<dbReference type="GO" id="GO:0005948">
    <property type="term" value="C:acetolactate synthase complex"/>
    <property type="evidence" value="ECO:0007669"/>
    <property type="project" value="TreeGrafter"/>
</dbReference>
<organism evidence="15 16">
    <name type="scientific">Aporhodopirellula rubra</name>
    <dbReference type="NCBI Taxonomy" id="980271"/>
    <lineage>
        <taxon>Bacteria</taxon>
        <taxon>Pseudomonadati</taxon>
        <taxon>Planctomycetota</taxon>
        <taxon>Planctomycetia</taxon>
        <taxon>Pirellulales</taxon>
        <taxon>Pirellulaceae</taxon>
        <taxon>Aporhodopirellula</taxon>
    </lineage>
</organism>
<dbReference type="GO" id="GO:0003984">
    <property type="term" value="F:acetolactate synthase activity"/>
    <property type="evidence" value="ECO:0007669"/>
    <property type="project" value="UniProtKB-EC"/>
</dbReference>
<dbReference type="CDD" id="cd02015">
    <property type="entry name" value="TPP_AHAS"/>
    <property type="match status" value="1"/>
</dbReference>
<dbReference type="InterPro" id="IPR045229">
    <property type="entry name" value="TPP_enz"/>
</dbReference>
<dbReference type="Pfam" id="PF02776">
    <property type="entry name" value="TPP_enzyme_N"/>
    <property type="match status" value="1"/>
</dbReference>
<evidence type="ECO:0000256" key="1">
    <source>
        <dbReference type="ARBA" id="ARBA00004974"/>
    </source>
</evidence>